<feature type="compositionally biased region" description="Polar residues" evidence="1">
    <location>
        <begin position="587"/>
        <end position="599"/>
    </location>
</feature>
<keyword evidence="3" id="KW-1185">Reference proteome</keyword>
<reference evidence="2 3" key="1">
    <citation type="submission" date="2014-02" db="EMBL/GenBank/DDBJ databases">
        <title>Single nucleus genome sequencing reveals high similarity among nuclei of an endomycorrhizal fungus.</title>
        <authorList>
            <person name="Lin K."/>
            <person name="Geurts R."/>
            <person name="Zhang Z."/>
            <person name="Limpens E."/>
            <person name="Saunders D.G."/>
            <person name="Mu D."/>
            <person name="Pang E."/>
            <person name="Cao H."/>
            <person name="Cha H."/>
            <person name="Lin T."/>
            <person name="Zhou Q."/>
            <person name="Shang Y."/>
            <person name="Li Y."/>
            <person name="Ivanov S."/>
            <person name="Sharma T."/>
            <person name="Velzen R.V."/>
            <person name="Ruijter N.D."/>
            <person name="Aanen D.K."/>
            <person name="Win J."/>
            <person name="Kamoun S."/>
            <person name="Bisseling T."/>
            <person name="Huang S."/>
        </authorList>
    </citation>
    <scope>NUCLEOTIDE SEQUENCE [LARGE SCALE GENOMIC DNA]</scope>
    <source>
        <strain evidence="3">DAOM197198w</strain>
    </source>
</reference>
<accession>A0A015L6B4</accession>
<evidence type="ECO:0000313" key="3">
    <source>
        <dbReference type="Proteomes" id="UP000022910"/>
    </source>
</evidence>
<dbReference type="AlphaFoldDB" id="A0A015L6B4"/>
<evidence type="ECO:0000313" key="2">
    <source>
        <dbReference type="EMBL" id="EXX50368.1"/>
    </source>
</evidence>
<feature type="compositionally biased region" description="Basic and acidic residues" evidence="1">
    <location>
        <begin position="164"/>
        <end position="179"/>
    </location>
</feature>
<gene>
    <name evidence="2" type="ORF">RirG_271460</name>
</gene>
<feature type="compositionally biased region" description="Polar residues" evidence="1">
    <location>
        <begin position="511"/>
        <end position="526"/>
    </location>
</feature>
<sequence length="651" mass="76803">MGVSVSTLDFATLEGYVYKSEKERTEILKNAGWELEAQDHDIAIFMGTDVITAALIRAVVTVCLTKQKDAMEAFYKKVTENERQHFDHELQQLYSQGNALQHELHITKDKLRKQDKEMEEYFKAMPINQHMANIEVGTNDRPEYNTTTKVPTGQLITIEDDNDNTSKGEGSKSEGKKRCHVNEKQIDKNDMEGVTLTANGNNISMHEKNFTNVRTRYYAKININTQKLSKEEIENELEKIFNKERFRTDISNKNGNTYIYVMFATKEERTRLTNSETISNNVGRFYPDQEKEVTINDPLKCDIQNIPIKISNSDISAALDNYGLGSTNRVFNNTKTSKDRSKRHKSVLIDLKCNDAQLRDTWSIPIDKNGNRITIIPQNLMAEQKQERKKYMAKLIDVDMGIDYKDIHENLNNVKAKEWYINEDKQKGRKTITVYFKNGQERDNAMKIHFLVNNKCFTWNKGYIGQPFWTSQQNFNRRYNGRKSNYQHGRNNGRQDASDYRFEGEQRGRRQYNNVYNPQYRQQTGRPNEHRHNRNNNFYEQDYDPRFISYPRHNRHNDKRQEFRVSGRNYDRRPNGRGFGNYRNYNTQQGYNRYTQQQESNKRREEHQNRSEGKYGGEKDSGQYIGRYKHRQTNYDNDRRGGNGVHYGHRY</sequence>
<evidence type="ECO:0000256" key="1">
    <source>
        <dbReference type="SAM" id="MobiDB-lite"/>
    </source>
</evidence>
<feature type="compositionally biased region" description="Basic and acidic residues" evidence="1">
    <location>
        <begin position="496"/>
        <end position="508"/>
    </location>
</feature>
<feature type="compositionally biased region" description="Basic and acidic residues" evidence="1">
    <location>
        <begin position="600"/>
        <end position="621"/>
    </location>
</feature>
<dbReference type="OrthoDB" id="2332048at2759"/>
<dbReference type="Proteomes" id="UP000022910">
    <property type="component" value="Unassembled WGS sequence"/>
</dbReference>
<feature type="compositionally biased region" description="Basic and acidic residues" evidence="1">
    <location>
        <begin position="559"/>
        <end position="574"/>
    </location>
</feature>
<proteinExistence type="predicted"/>
<feature type="region of interest" description="Disordered" evidence="1">
    <location>
        <begin position="158"/>
        <end position="179"/>
    </location>
</feature>
<feature type="compositionally biased region" description="Polar residues" evidence="1">
    <location>
        <begin position="479"/>
        <end position="495"/>
    </location>
</feature>
<feature type="region of interest" description="Disordered" evidence="1">
    <location>
        <begin position="479"/>
        <end position="651"/>
    </location>
</feature>
<comment type="caution">
    <text evidence="2">The sequence shown here is derived from an EMBL/GenBank/DDBJ whole genome shotgun (WGS) entry which is preliminary data.</text>
</comment>
<dbReference type="EMBL" id="JEMT01029978">
    <property type="protein sequence ID" value="EXX50368.1"/>
    <property type="molecule type" value="Genomic_DNA"/>
</dbReference>
<protein>
    <submittedName>
        <fullName evidence="2">Uncharacterized protein</fullName>
    </submittedName>
</protein>
<organism evidence="2 3">
    <name type="scientific">Rhizophagus irregularis (strain DAOM 197198w)</name>
    <name type="common">Glomus intraradices</name>
    <dbReference type="NCBI Taxonomy" id="1432141"/>
    <lineage>
        <taxon>Eukaryota</taxon>
        <taxon>Fungi</taxon>
        <taxon>Fungi incertae sedis</taxon>
        <taxon>Mucoromycota</taxon>
        <taxon>Glomeromycotina</taxon>
        <taxon>Glomeromycetes</taxon>
        <taxon>Glomerales</taxon>
        <taxon>Glomeraceae</taxon>
        <taxon>Rhizophagus</taxon>
    </lineage>
</organism>
<dbReference type="HOGENOM" id="CLU_465509_0_0_1"/>
<name>A0A015L6B4_RHIIW</name>